<evidence type="ECO:0000256" key="5">
    <source>
        <dbReference type="ARBA" id="ARBA00023242"/>
    </source>
</evidence>
<dbReference type="CDD" id="cd10017">
    <property type="entry name" value="B3_DNA"/>
    <property type="match status" value="2"/>
</dbReference>
<dbReference type="Proteomes" id="UP000712600">
    <property type="component" value="Unassembled WGS sequence"/>
</dbReference>
<keyword evidence="4" id="KW-0804">Transcription</keyword>
<dbReference type="InterPro" id="IPR015300">
    <property type="entry name" value="DNA-bd_pseudobarrel_sf"/>
</dbReference>
<accession>A0A8S9QJA8</accession>
<comment type="caution">
    <text evidence="8">The sequence shown here is derived from an EMBL/GenBank/DDBJ whole genome shotgun (WGS) entry which is preliminary data.</text>
</comment>
<sequence length="364" mass="41809">MVRNGGFGQIMEEGDSPGFFKILRREDLSSQLIGFKNKSTTCGLMNLDLFLGERMIPHDIIRSISDDLSSFKMVLKVPWGSSWTVKISKNPSFHYMEDDGWTQFVNDNALGENEYLTFTHERNMRFNVNIYEPDGTEMLKPRESATIASSSGMNKREQREGVYKHVKEEIVSSSESSYYSIKRAQGKKQELNLGKKKAEESKKNKKSMKKKKKVDSDLEEGTSSLVPEFSITIRKSHLVFLGVPKVFVEMHMPKKTKWFKIRPEGKDSWDVLFLVTDTQSRFSAGWSRLSRELGLVIGDFCTFKLIKPTEMLVKVSRHDDDDDDEDYIEEDDDNDEEEAEDADEDDSDDEDAEDDDDDADESED</sequence>
<dbReference type="EMBL" id="QGKX02001290">
    <property type="protein sequence ID" value="KAF3538324.1"/>
    <property type="molecule type" value="Genomic_DNA"/>
</dbReference>
<dbReference type="PANTHER" id="PTHR31391">
    <property type="entry name" value="B3 DOMAIN-CONTAINING PROTEIN OS11G0197600-RELATED"/>
    <property type="match status" value="1"/>
</dbReference>
<dbReference type="SMART" id="SM01019">
    <property type="entry name" value="B3"/>
    <property type="match status" value="2"/>
</dbReference>
<feature type="domain" description="TF-B3" evidence="7">
    <location>
        <begin position="56"/>
        <end position="134"/>
    </location>
</feature>
<dbReference type="SUPFAM" id="SSF101936">
    <property type="entry name" value="DNA-binding pseudobarrel domain"/>
    <property type="match status" value="2"/>
</dbReference>
<feature type="region of interest" description="Disordered" evidence="6">
    <location>
        <begin position="316"/>
        <end position="364"/>
    </location>
</feature>
<dbReference type="PROSITE" id="PS50863">
    <property type="entry name" value="B3"/>
    <property type="match status" value="2"/>
</dbReference>
<evidence type="ECO:0000259" key="7">
    <source>
        <dbReference type="PROSITE" id="PS50863"/>
    </source>
</evidence>
<evidence type="ECO:0000256" key="4">
    <source>
        <dbReference type="ARBA" id="ARBA00023163"/>
    </source>
</evidence>
<feature type="domain" description="TF-B3" evidence="7">
    <location>
        <begin position="226"/>
        <end position="319"/>
    </location>
</feature>
<dbReference type="GO" id="GO:0003677">
    <property type="term" value="F:DNA binding"/>
    <property type="evidence" value="ECO:0007669"/>
    <property type="project" value="UniProtKB-KW"/>
</dbReference>
<dbReference type="InterPro" id="IPR044837">
    <property type="entry name" value="REM16-like"/>
</dbReference>
<dbReference type="AlphaFoldDB" id="A0A8S9QJA8"/>
<organism evidence="8 9">
    <name type="scientific">Brassica cretica</name>
    <name type="common">Mustard</name>
    <dbReference type="NCBI Taxonomy" id="69181"/>
    <lineage>
        <taxon>Eukaryota</taxon>
        <taxon>Viridiplantae</taxon>
        <taxon>Streptophyta</taxon>
        <taxon>Embryophyta</taxon>
        <taxon>Tracheophyta</taxon>
        <taxon>Spermatophyta</taxon>
        <taxon>Magnoliopsida</taxon>
        <taxon>eudicotyledons</taxon>
        <taxon>Gunneridae</taxon>
        <taxon>Pentapetalae</taxon>
        <taxon>rosids</taxon>
        <taxon>malvids</taxon>
        <taxon>Brassicales</taxon>
        <taxon>Brassicaceae</taxon>
        <taxon>Brassiceae</taxon>
        <taxon>Brassica</taxon>
    </lineage>
</organism>
<gene>
    <name evidence="8" type="ORF">F2Q69_00018988</name>
</gene>
<keyword evidence="5" id="KW-0539">Nucleus</keyword>
<feature type="region of interest" description="Disordered" evidence="6">
    <location>
        <begin position="189"/>
        <end position="217"/>
    </location>
</feature>
<dbReference type="PANTHER" id="PTHR31391:SF4">
    <property type="entry name" value="B3 DOMAIN-CONTAINING PROTEIN OS03G0184500"/>
    <property type="match status" value="1"/>
</dbReference>
<evidence type="ECO:0000313" key="8">
    <source>
        <dbReference type="EMBL" id="KAF3538324.1"/>
    </source>
</evidence>
<evidence type="ECO:0000256" key="2">
    <source>
        <dbReference type="ARBA" id="ARBA00023015"/>
    </source>
</evidence>
<protein>
    <recommendedName>
        <fullName evidence="7">TF-B3 domain-containing protein</fullName>
    </recommendedName>
</protein>
<dbReference type="Gene3D" id="2.40.330.10">
    <property type="entry name" value="DNA-binding pseudobarrel domain"/>
    <property type="match status" value="2"/>
</dbReference>
<comment type="subcellular location">
    <subcellularLocation>
        <location evidence="1">Nucleus</location>
    </subcellularLocation>
</comment>
<proteinExistence type="predicted"/>
<evidence type="ECO:0000256" key="6">
    <source>
        <dbReference type="SAM" id="MobiDB-lite"/>
    </source>
</evidence>
<keyword evidence="2" id="KW-0805">Transcription regulation</keyword>
<evidence type="ECO:0000313" key="9">
    <source>
        <dbReference type="Proteomes" id="UP000712600"/>
    </source>
</evidence>
<dbReference type="InterPro" id="IPR003340">
    <property type="entry name" value="B3_DNA-bd"/>
</dbReference>
<feature type="compositionally biased region" description="Acidic residues" evidence="6">
    <location>
        <begin position="320"/>
        <end position="364"/>
    </location>
</feature>
<dbReference type="Pfam" id="PF02362">
    <property type="entry name" value="B3"/>
    <property type="match status" value="2"/>
</dbReference>
<keyword evidence="3" id="KW-0238">DNA-binding</keyword>
<evidence type="ECO:0000256" key="3">
    <source>
        <dbReference type="ARBA" id="ARBA00023125"/>
    </source>
</evidence>
<feature type="compositionally biased region" description="Basic residues" evidence="6">
    <location>
        <begin position="203"/>
        <end position="213"/>
    </location>
</feature>
<name>A0A8S9QJA8_BRACR</name>
<dbReference type="GO" id="GO:0005634">
    <property type="term" value="C:nucleus"/>
    <property type="evidence" value="ECO:0007669"/>
    <property type="project" value="UniProtKB-SubCell"/>
</dbReference>
<reference evidence="8" key="1">
    <citation type="submission" date="2019-12" db="EMBL/GenBank/DDBJ databases">
        <title>Genome sequencing and annotation of Brassica cretica.</title>
        <authorList>
            <person name="Studholme D.J."/>
            <person name="Sarris P."/>
        </authorList>
    </citation>
    <scope>NUCLEOTIDE SEQUENCE</scope>
    <source>
        <strain evidence="8">PFS-109/04</strain>
        <tissue evidence="8">Leaf</tissue>
    </source>
</reference>
<evidence type="ECO:0000256" key="1">
    <source>
        <dbReference type="ARBA" id="ARBA00004123"/>
    </source>
</evidence>